<dbReference type="AlphaFoldDB" id="A0A9P1GE07"/>
<evidence type="ECO:0000256" key="1">
    <source>
        <dbReference type="SAM" id="MobiDB-lite"/>
    </source>
</evidence>
<feature type="compositionally biased region" description="Polar residues" evidence="1">
    <location>
        <begin position="534"/>
        <end position="546"/>
    </location>
</feature>
<feature type="compositionally biased region" description="Basic residues" evidence="1">
    <location>
        <begin position="638"/>
        <end position="653"/>
    </location>
</feature>
<dbReference type="EMBL" id="CAMXCT010004557">
    <property type="protein sequence ID" value="CAI4009568.1"/>
    <property type="molecule type" value="Genomic_DNA"/>
</dbReference>
<sequence>MPSEDASNGDGDDWLIEFLSCHRPASLGPYAWQKEAHRGKESREVAFGDFLGELGVTPEVRFRSRTPYQRFDQDEIPPYLKDENLKALSRTSDVFLSIEKQKNMSYKLPKAKATAVEKYQHMHIIFASPSPVGAAFLEAALIDKYRSAPAMQSMGSQGQRVKGLKGCKNILPGGDSSGKDFEGDGPFLTYIVYRSFKASCSSQIETARAVSSEMGEVNFAGHTFLTRFVVSVLPKTEYQSNPDYFHETMDIFARELKDLLESGITDPVTGEVWRFAVIGIKGDMPYLQKEAAQQLNAALTFLYNASAVSFGGSHTGGTGAEFKDAMEVKSGWQTVLSAVESYNLGQPSCNPNAFFVWGSPGSGKSCFVGRLMMEMLDRYENLIPLMLPVADLVKRSDPDGPDAVDAEGVQGWFDSYLRVTYGEDSLRYSMICQARSMSRVVFLFEGLEDAEKLSKAVESLIRVLVRAKNLVVVTSRPLLSRDRYSALENESELLVTMRLENLSDEQKRIVAYARLGAAGIEAYDNLLSRLRTSQNVSDQGTQQGEETSNDGAEDVFGNPMMLSMLLCYLQTMGRRSEELEADEEKAEESEETTLTAVYRVAVDVHWLRVLGSGTSPNAAPCASTKDCGDEANLLSWKRHKRPHYGPRGRRRPRYGSDTDDNLLGDASGLVSCYYSKTYEYPAGVNQSDSSSIDQLDSRCASDSYVNNDSVATCILNSNAAGYDYDNSNINNDSVCPYYSESTEYPTVTTPEQCKQYFTQFIALGQAVNVTLYGENYVTGIGHGVINGVRGNCWIMSYEGRKAVIFQVDIRSWSLEITYDTLMYLTNNQNPGGNCFVPDVKIINCTDIPGVG</sequence>
<evidence type="ECO:0000313" key="4">
    <source>
        <dbReference type="Proteomes" id="UP001152797"/>
    </source>
</evidence>
<reference evidence="2" key="1">
    <citation type="submission" date="2022-10" db="EMBL/GenBank/DDBJ databases">
        <authorList>
            <person name="Chen Y."/>
            <person name="Dougan E. K."/>
            <person name="Chan C."/>
            <person name="Rhodes N."/>
            <person name="Thang M."/>
        </authorList>
    </citation>
    <scope>NUCLEOTIDE SEQUENCE</scope>
</reference>
<keyword evidence="4" id="KW-1185">Reference proteome</keyword>
<dbReference type="Proteomes" id="UP001152797">
    <property type="component" value="Unassembled WGS sequence"/>
</dbReference>
<dbReference type="EMBL" id="CAMXCT020004557">
    <property type="protein sequence ID" value="CAL1162943.1"/>
    <property type="molecule type" value="Genomic_DNA"/>
</dbReference>
<accession>A0A9P1GE07</accession>
<organism evidence="2">
    <name type="scientific">Cladocopium goreaui</name>
    <dbReference type="NCBI Taxonomy" id="2562237"/>
    <lineage>
        <taxon>Eukaryota</taxon>
        <taxon>Sar</taxon>
        <taxon>Alveolata</taxon>
        <taxon>Dinophyceae</taxon>
        <taxon>Suessiales</taxon>
        <taxon>Symbiodiniaceae</taxon>
        <taxon>Cladocopium</taxon>
    </lineage>
</organism>
<comment type="caution">
    <text evidence="2">The sequence shown here is derived from an EMBL/GenBank/DDBJ whole genome shotgun (WGS) entry which is preliminary data.</text>
</comment>
<name>A0A9P1GE07_9DINO</name>
<protein>
    <submittedName>
        <fullName evidence="2">Uncharacterized protein</fullName>
    </submittedName>
</protein>
<feature type="region of interest" description="Disordered" evidence="1">
    <location>
        <begin position="638"/>
        <end position="660"/>
    </location>
</feature>
<feature type="region of interest" description="Disordered" evidence="1">
    <location>
        <begin position="534"/>
        <end position="554"/>
    </location>
</feature>
<reference evidence="3" key="2">
    <citation type="submission" date="2024-04" db="EMBL/GenBank/DDBJ databases">
        <authorList>
            <person name="Chen Y."/>
            <person name="Shah S."/>
            <person name="Dougan E. K."/>
            <person name="Thang M."/>
            <person name="Chan C."/>
        </authorList>
    </citation>
    <scope>NUCLEOTIDE SEQUENCE [LARGE SCALE GENOMIC DNA]</scope>
</reference>
<gene>
    <name evidence="2" type="ORF">C1SCF055_LOCUS34920</name>
</gene>
<dbReference type="InterPro" id="IPR027417">
    <property type="entry name" value="P-loop_NTPase"/>
</dbReference>
<dbReference type="EMBL" id="CAMXCT030004557">
    <property type="protein sequence ID" value="CAL4796880.1"/>
    <property type="molecule type" value="Genomic_DNA"/>
</dbReference>
<evidence type="ECO:0000313" key="2">
    <source>
        <dbReference type="EMBL" id="CAI4009568.1"/>
    </source>
</evidence>
<dbReference type="OrthoDB" id="415403at2759"/>
<evidence type="ECO:0000313" key="3">
    <source>
        <dbReference type="EMBL" id="CAL1162943.1"/>
    </source>
</evidence>
<proteinExistence type="predicted"/>
<dbReference type="Gene3D" id="3.40.50.300">
    <property type="entry name" value="P-loop containing nucleotide triphosphate hydrolases"/>
    <property type="match status" value="1"/>
</dbReference>